<dbReference type="GO" id="GO:0016075">
    <property type="term" value="P:rRNA catabolic process"/>
    <property type="evidence" value="ECO:0007669"/>
    <property type="project" value="TreeGrafter"/>
</dbReference>
<evidence type="ECO:0000256" key="5">
    <source>
        <dbReference type="ARBA" id="ARBA00022835"/>
    </source>
</evidence>
<dbReference type="AlphaFoldDB" id="A0A5E8C184"/>
<evidence type="ECO:0000313" key="10">
    <source>
        <dbReference type="Proteomes" id="UP000398389"/>
    </source>
</evidence>
<dbReference type="InterPro" id="IPR027408">
    <property type="entry name" value="PNPase/RNase_PH_dom_sf"/>
</dbReference>
<accession>A0A5E8C184</accession>
<evidence type="ECO:0000256" key="6">
    <source>
        <dbReference type="ARBA" id="ARBA00063066"/>
    </source>
</evidence>
<proteinExistence type="inferred from homology"/>
<keyword evidence="4" id="KW-0963">Cytoplasm</keyword>
<evidence type="ECO:0000313" key="9">
    <source>
        <dbReference type="EMBL" id="VVT57152.1"/>
    </source>
</evidence>
<keyword evidence="10" id="KW-1185">Reference proteome</keyword>
<dbReference type="GO" id="GO:0003723">
    <property type="term" value="F:RNA binding"/>
    <property type="evidence" value="ECO:0007669"/>
    <property type="project" value="TreeGrafter"/>
</dbReference>
<dbReference type="PANTHER" id="PTHR11953:SF0">
    <property type="entry name" value="EXOSOME COMPLEX COMPONENT RRP41"/>
    <property type="match status" value="1"/>
</dbReference>
<dbReference type="CDD" id="cd11370">
    <property type="entry name" value="RNase_PH_RRP41"/>
    <property type="match status" value="1"/>
</dbReference>
<name>A0A5E8C184_9ASCO</name>
<dbReference type="Proteomes" id="UP000398389">
    <property type="component" value="Unassembled WGS sequence"/>
</dbReference>
<dbReference type="GO" id="GO:0071028">
    <property type="term" value="P:nuclear mRNA surveillance"/>
    <property type="evidence" value="ECO:0007669"/>
    <property type="project" value="TreeGrafter"/>
</dbReference>
<dbReference type="GO" id="GO:0005730">
    <property type="term" value="C:nucleolus"/>
    <property type="evidence" value="ECO:0007669"/>
    <property type="project" value="UniProtKB-SubCell"/>
</dbReference>
<dbReference type="GeneID" id="43584374"/>
<evidence type="ECO:0000256" key="7">
    <source>
        <dbReference type="ARBA" id="ARBA00077929"/>
    </source>
</evidence>
<dbReference type="RefSeq" id="XP_031856165.1">
    <property type="nucleotide sequence ID" value="XM_032000274.1"/>
</dbReference>
<dbReference type="GO" id="GO:0000467">
    <property type="term" value="P:exonucleolytic trimming to generate mature 3'-end of 5.8S rRNA from tricistronic rRNA transcript (SSU-rRNA, 5.8S rRNA, LSU-rRNA)"/>
    <property type="evidence" value="ECO:0007669"/>
    <property type="project" value="UniProtKB-ARBA"/>
</dbReference>
<dbReference type="SUPFAM" id="SSF55666">
    <property type="entry name" value="Ribonuclease PH domain 2-like"/>
    <property type="match status" value="1"/>
</dbReference>
<dbReference type="OrthoDB" id="437922at2759"/>
<dbReference type="GO" id="GO:0034475">
    <property type="term" value="P:U4 snRNA 3'-end processing"/>
    <property type="evidence" value="ECO:0007669"/>
    <property type="project" value="TreeGrafter"/>
</dbReference>
<dbReference type="GO" id="GO:0000176">
    <property type="term" value="C:nuclear exosome (RNase complex)"/>
    <property type="evidence" value="ECO:0007669"/>
    <property type="project" value="TreeGrafter"/>
</dbReference>
<dbReference type="GO" id="GO:0071051">
    <property type="term" value="P:poly(A)-dependent snoRNA 3'-end processing"/>
    <property type="evidence" value="ECO:0007669"/>
    <property type="project" value="TreeGrafter"/>
</dbReference>
<dbReference type="SUPFAM" id="SSF54211">
    <property type="entry name" value="Ribosomal protein S5 domain 2-like"/>
    <property type="match status" value="1"/>
</dbReference>
<comment type="subunit">
    <text evidence="6">Component of the RNA exosome complex. Specifically part of the catalytically inactive RNA exosome core complex (Exo-9) which may associate with the catalytic subunits RRP6 and DIS3 in cytoplasmic- and nuclear-specific RNA exosome complex forms. Exo-9 is formed by a hexameric base ring of RNase PH domain-containing subunits and a cap ring consisting of CSL4, RRP4 and RRP40.</text>
</comment>
<reference evidence="9 10" key="1">
    <citation type="submission" date="2019-09" db="EMBL/GenBank/DDBJ databases">
        <authorList>
            <person name="Brejova B."/>
        </authorList>
    </citation>
    <scope>NUCLEOTIDE SEQUENCE [LARGE SCALE GENOMIC DNA]</scope>
</reference>
<evidence type="ECO:0000256" key="4">
    <source>
        <dbReference type="ARBA" id="ARBA00022490"/>
    </source>
</evidence>
<dbReference type="EMBL" id="CABVLU010000004">
    <property type="protein sequence ID" value="VVT57152.1"/>
    <property type="molecule type" value="Genomic_DNA"/>
</dbReference>
<feature type="domain" description="Exoribonuclease phosphorolytic" evidence="8">
    <location>
        <begin position="21"/>
        <end position="151"/>
    </location>
</feature>
<sequence length="247" mass="27465">MSRFELFSPEGLRIDGRRWNELRHFSCKINTHPNSADGSSYVEQGLTKVVCIAKGPREPDGRNQTSNDGVLLNIDITVPPFSTTERKRRARNDRRIQEMCICLRRLFKEAVLSHLYPRTVIDINLYVVAEDGGMLPACINAATLALIDAGISMKDYVSGCSTAMYGDNPLLDPCHAEEQDVSFVNVGVIGKTTERLSLLLLENKMPLDRLEPAIALSLSGCQSIRSMMDAEVRRHGASRKAKTISLE</sequence>
<gene>
    <name evidence="9" type="ORF">SAPINGB_P005560</name>
</gene>
<evidence type="ECO:0000256" key="3">
    <source>
        <dbReference type="ARBA" id="ARBA00006678"/>
    </source>
</evidence>
<dbReference type="InterPro" id="IPR020568">
    <property type="entry name" value="Ribosomal_Su5_D2-typ_SF"/>
</dbReference>
<dbReference type="GO" id="GO:0000177">
    <property type="term" value="C:cytoplasmic exosome (RNase complex)"/>
    <property type="evidence" value="ECO:0007669"/>
    <property type="project" value="UniProtKB-ARBA"/>
</dbReference>
<comment type="similarity">
    <text evidence="3">Belongs to the RNase PH family.</text>
</comment>
<organism evidence="9 10">
    <name type="scientific">Magnusiomyces paraingens</name>
    <dbReference type="NCBI Taxonomy" id="2606893"/>
    <lineage>
        <taxon>Eukaryota</taxon>
        <taxon>Fungi</taxon>
        <taxon>Dikarya</taxon>
        <taxon>Ascomycota</taxon>
        <taxon>Saccharomycotina</taxon>
        <taxon>Dipodascomycetes</taxon>
        <taxon>Dipodascales</taxon>
        <taxon>Dipodascaceae</taxon>
        <taxon>Magnusiomyces</taxon>
    </lineage>
</organism>
<dbReference type="InterPro" id="IPR001247">
    <property type="entry name" value="ExoRNase_PH_dom1"/>
</dbReference>
<evidence type="ECO:0000256" key="2">
    <source>
        <dbReference type="ARBA" id="ARBA00004604"/>
    </source>
</evidence>
<evidence type="ECO:0000256" key="1">
    <source>
        <dbReference type="ARBA" id="ARBA00004496"/>
    </source>
</evidence>
<comment type="subcellular location">
    <subcellularLocation>
        <location evidence="1">Cytoplasm</location>
    </subcellularLocation>
    <subcellularLocation>
        <location evidence="2">Nucleus</location>
        <location evidence="2">Nucleolus</location>
    </subcellularLocation>
</comment>
<dbReference type="FunFam" id="3.30.230.70:FF:000004">
    <property type="entry name" value="Exosome complex component Rrp41"/>
    <property type="match status" value="1"/>
</dbReference>
<dbReference type="InterPro" id="IPR050080">
    <property type="entry name" value="RNase_PH"/>
</dbReference>
<protein>
    <recommendedName>
        <fullName evidence="7">Ribosomal RNA-processing protein 41</fullName>
    </recommendedName>
</protein>
<evidence type="ECO:0000259" key="8">
    <source>
        <dbReference type="Pfam" id="PF01138"/>
    </source>
</evidence>
<dbReference type="InterPro" id="IPR036345">
    <property type="entry name" value="ExoRNase_PH_dom2_sf"/>
</dbReference>
<dbReference type="Gene3D" id="3.30.230.70">
    <property type="entry name" value="GHMP Kinase, N-terminal domain"/>
    <property type="match status" value="1"/>
</dbReference>
<dbReference type="PANTHER" id="PTHR11953">
    <property type="entry name" value="EXOSOME COMPLEX COMPONENT"/>
    <property type="match status" value="1"/>
</dbReference>
<dbReference type="GO" id="GO:0071038">
    <property type="term" value="P:TRAMP-dependent tRNA surveillance pathway"/>
    <property type="evidence" value="ECO:0007669"/>
    <property type="project" value="UniProtKB-ARBA"/>
</dbReference>
<dbReference type="Pfam" id="PF01138">
    <property type="entry name" value="RNase_PH"/>
    <property type="match status" value="1"/>
</dbReference>
<keyword evidence="5" id="KW-0271">Exosome</keyword>